<dbReference type="OrthoDB" id="3769141at2"/>
<dbReference type="SUPFAM" id="SSF50998">
    <property type="entry name" value="Quinoprotein alcohol dehydrogenase-like"/>
    <property type="match status" value="3"/>
</dbReference>
<dbReference type="SMART" id="SM00564">
    <property type="entry name" value="PQQ"/>
    <property type="match status" value="9"/>
</dbReference>
<dbReference type="Gene3D" id="2.130.10.10">
    <property type="entry name" value="YVTN repeat-like/Quinoprotein amine dehydrogenase"/>
    <property type="match status" value="2"/>
</dbReference>
<dbReference type="AlphaFoldDB" id="A0A1I3BXL5"/>
<dbReference type="PANTHER" id="PTHR34512">
    <property type="entry name" value="CELL SURFACE PROTEIN"/>
    <property type="match status" value="1"/>
</dbReference>
<protein>
    <submittedName>
        <fullName evidence="2">Outer membrane protein assembly factor BamB, contains PQQ-like beta-propeller repeat</fullName>
    </submittedName>
</protein>
<dbReference type="Proteomes" id="UP000198649">
    <property type="component" value="Unassembled WGS sequence"/>
</dbReference>
<name>A0A1I3BXL5_9ACTN</name>
<dbReference type="STRING" id="1005945.SAMN05216561_101388"/>
<feature type="domain" description="Pyrrolo-quinoline quinone repeat" evidence="1">
    <location>
        <begin position="423"/>
        <end position="652"/>
    </location>
</feature>
<feature type="domain" description="Pyrrolo-quinoline quinone repeat" evidence="1">
    <location>
        <begin position="269"/>
        <end position="398"/>
    </location>
</feature>
<dbReference type="InterPro" id="IPR015943">
    <property type="entry name" value="WD40/YVTN_repeat-like_dom_sf"/>
</dbReference>
<organism evidence="2 3">
    <name type="scientific">Nocardioides psychrotolerans</name>
    <dbReference type="NCBI Taxonomy" id="1005945"/>
    <lineage>
        <taxon>Bacteria</taxon>
        <taxon>Bacillati</taxon>
        <taxon>Actinomycetota</taxon>
        <taxon>Actinomycetes</taxon>
        <taxon>Propionibacteriales</taxon>
        <taxon>Nocardioidaceae</taxon>
        <taxon>Nocardioides</taxon>
    </lineage>
</organism>
<sequence length="961" mass="100110">MAARLRRAASWVPALVVVPLAMAGAFVVSQPEDSFPELSRLHPLELGTTWVYAVSSDGVPSGTRTRTVRGDAGLIDADGLVDAVQVSSDYTDYPGSGARSSMTYLGLRDESILQFSLRQDLVDTPLDPPAPAYRLPLEEGTSWSYDGTLGDTAITYDVTLERIEDLEVGGRTFVDCAYFVNELDLVFSDGSKGDHEVTEEWTCPGFGPVRVISTIEAQDRVVIEELVEFHGVERDWRAAEADAVTQPSVVPLGATAAVTPARTNAVPDGELSSQLAWSDARDQRFLFGPASDGEVMVMGDQVGDLAATEVDTGAVRWRLAVPGPIVAAPVIVGDVVLVADADKNLLALSTATGDARWVRHFDDVVSAAPTALGESVLVATDDGRVSALALADGSVVWSDLRSGPVRRPPAATADRWVVADESGAVTVYSETGEDLWSTSLEEGLAVGPAIGEALGQDRVLLADLGGVLYAYDVDDGELAWETTPRGFPSEAFAVADGTVVAVQDAERIEAFDLEDGSTRWSGTGSRLYGAPVVVGDEVVTVNTTGDVVVRALATGDVVDRWSLPHVTPEARLDADVDPTVVGDTLVLGAAVTAAETTAALYAYPFGDVPATSGVYLTTDDVRSMGASPSGPPAFDGDLAFVGGLDSVLYSLSASGSATGSATGLHTTSGYQPAPAAGQGLVVAQLSDQLGDRYVAYATDDLGAGPVWTSPSVEASPGVSPAIGEDAVFLPRYNEGLAAVELDGTPRWDITIPNAFAPTTPLPLPGGDVLYGAGGFSRFAGATGEALWTDVDAQLPGHPAYDDGLVVADVLRFGGTSGLVAYDAVTGQERWTVAGDNPLFGGGPAIADGVVVSVDAGGRVVAVDAEDGAELWGLQLDTAPGGRPVVVDGRVFLLELGRTEDLFSRDFRLSVHDLHTGSFLAAYEPTTTPFVNLPVLTATADGRVVVPNGTDFGALLLMEPRS</sequence>
<dbReference type="Gene3D" id="2.140.10.10">
    <property type="entry name" value="Quinoprotein alcohol dehydrogenase-like superfamily"/>
    <property type="match status" value="1"/>
</dbReference>
<gene>
    <name evidence="2" type="ORF">SAMN05216561_101388</name>
</gene>
<dbReference type="RefSeq" id="WP_091109932.1">
    <property type="nucleotide sequence ID" value="NZ_BKAF01000001.1"/>
</dbReference>
<dbReference type="Gene3D" id="2.40.10.480">
    <property type="match status" value="1"/>
</dbReference>
<dbReference type="InterPro" id="IPR011047">
    <property type="entry name" value="Quinoprotein_ADH-like_sf"/>
</dbReference>
<dbReference type="PANTHER" id="PTHR34512:SF30">
    <property type="entry name" value="OUTER MEMBRANE PROTEIN ASSEMBLY FACTOR BAMB"/>
    <property type="match status" value="1"/>
</dbReference>
<reference evidence="2 3" key="1">
    <citation type="submission" date="2016-10" db="EMBL/GenBank/DDBJ databases">
        <authorList>
            <person name="de Groot N.N."/>
        </authorList>
    </citation>
    <scope>NUCLEOTIDE SEQUENCE [LARGE SCALE GENOMIC DNA]</scope>
    <source>
        <strain evidence="2 3">CGMCC 1.11156</strain>
    </source>
</reference>
<proteinExistence type="predicted"/>
<accession>A0A1I3BXL5</accession>
<dbReference type="InterPro" id="IPR018391">
    <property type="entry name" value="PQQ_b-propeller_rpt"/>
</dbReference>
<evidence type="ECO:0000313" key="2">
    <source>
        <dbReference type="EMBL" id="SFH67055.1"/>
    </source>
</evidence>
<evidence type="ECO:0000259" key="1">
    <source>
        <dbReference type="Pfam" id="PF13360"/>
    </source>
</evidence>
<keyword evidence="3" id="KW-1185">Reference proteome</keyword>
<feature type="domain" description="Pyrrolo-quinoline quinone repeat" evidence="1">
    <location>
        <begin position="818"/>
        <end position="894"/>
    </location>
</feature>
<dbReference type="EMBL" id="FOQG01000001">
    <property type="protein sequence ID" value="SFH67055.1"/>
    <property type="molecule type" value="Genomic_DNA"/>
</dbReference>
<evidence type="ECO:0000313" key="3">
    <source>
        <dbReference type="Proteomes" id="UP000198649"/>
    </source>
</evidence>
<dbReference type="Pfam" id="PF13360">
    <property type="entry name" value="PQQ_2"/>
    <property type="match status" value="3"/>
</dbReference>
<dbReference type="InterPro" id="IPR002372">
    <property type="entry name" value="PQQ_rpt_dom"/>
</dbReference>